<keyword evidence="6" id="KW-0969">Cilium</keyword>
<accession>A0A193GM74</accession>
<gene>
    <name evidence="6" type="ORF">BAU07_15285</name>
</gene>
<dbReference type="AlphaFoldDB" id="A0A193GM74"/>
<dbReference type="Proteomes" id="UP000091926">
    <property type="component" value="Chromosome"/>
</dbReference>
<comment type="subcellular location">
    <subcellularLocation>
        <location evidence="1">Bacterial flagellum</location>
    </subcellularLocation>
    <subcellularLocation>
        <location evidence="2">Secreted</location>
    </subcellularLocation>
</comment>
<evidence type="ECO:0000259" key="5">
    <source>
        <dbReference type="Pfam" id="PF00669"/>
    </source>
</evidence>
<dbReference type="GO" id="GO:0005198">
    <property type="term" value="F:structural molecule activity"/>
    <property type="evidence" value="ECO:0007669"/>
    <property type="project" value="InterPro"/>
</dbReference>
<keyword evidence="6" id="KW-0282">Flagellum</keyword>
<proteinExistence type="inferred from homology"/>
<comment type="similarity">
    <text evidence="3">Belongs to the bacterial flagellin family.</text>
</comment>
<dbReference type="Gene3D" id="1.20.1330.10">
    <property type="entry name" value="f41 fragment of flagellin, N-terminal domain"/>
    <property type="match status" value="2"/>
</dbReference>
<protein>
    <submittedName>
        <fullName evidence="6">Flagellar hook-associated protein 3</fullName>
    </submittedName>
</protein>
<dbReference type="Pfam" id="PF00669">
    <property type="entry name" value="Flagellin_N"/>
    <property type="match status" value="1"/>
</dbReference>
<dbReference type="NCBIfam" id="TIGR02550">
    <property type="entry name" value="flagell_flgL"/>
    <property type="match status" value="1"/>
</dbReference>
<dbReference type="GO" id="GO:0009424">
    <property type="term" value="C:bacterial-type flagellum hook"/>
    <property type="evidence" value="ECO:0007669"/>
    <property type="project" value="InterPro"/>
</dbReference>
<reference evidence="6 7" key="1">
    <citation type="submission" date="2016-06" db="EMBL/GenBank/DDBJ databases">
        <title>Complete genome sequences of Bordetella bronchialis and Bordetella flabilis.</title>
        <authorList>
            <person name="LiPuma J.J."/>
            <person name="Spilker T."/>
        </authorList>
    </citation>
    <scope>NUCLEOTIDE SEQUENCE [LARGE SCALE GENOMIC DNA]</scope>
    <source>
        <strain evidence="6 7">AU10664</strain>
    </source>
</reference>
<evidence type="ECO:0000313" key="7">
    <source>
        <dbReference type="Proteomes" id="UP000091926"/>
    </source>
</evidence>
<dbReference type="EMBL" id="CP016172">
    <property type="protein sequence ID" value="ANN80521.1"/>
    <property type="molecule type" value="Genomic_DNA"/>
</dbReference>
<evidence type="ECO:0000256" key="2">
    <source>
        <dbReference type="ARBA" id="ARBA00004613"/>
    </source>
</evidence>
<name>A0A193GM74_9BORD</name>
<dbReference type="OrthoDB" id="9768249at2"/>
<keyword evidence="7" id="KW-1185">Reference proteome</keyword>
<sequence length="408" mass="42236">MRLSTSTIYQSGLNGILRNESDVLSLQQQLSSGRRVVTPSDDPLAAGQAITSSTNLSMTNTYASNREAANRSLGLESNALSSVVSSLTDVLTRVVQAGNGTMADTDRNTLATVLSNSRDALLGLANSTDGNGQYLFSGTTGDAAAYVKDPVSGQITYNGSTGQRLIQVEQTRQMPGSDIGSDIFNRATPGTSAYVASATGTPAGTARFGTPTVTPGGANVGDDFQIQFAVDGAGAITYTVTNLTTPGPAPTPVPYQDGTPIDMGGVSVTFTGTPANGDTFQVETAQSADLDMFGTLDSLISALQQPVQDDPNAAANLTNLLATAGKKLSINLDNVSTVQASVGARQNELDALDATGDQRFLTDKNTLSNLTQIDYYSVVSAMSMQQLALQASMAAFSAIKGTSLFSMK</sequence>
<dbReference type="GO" id="GO:0005576">
    <property type="term" value="C:extracellular region"/>
    <property type="evidence" value="ECO:0007669"/>
    <property type="project" value="UniProtKB-SubCell"/>
</dbReference>
<feature type="domain" description="Flagellin N-terminal" evidence="5">
    <location>
        <begin position="4"/>
        <end position="139"/>
    </location>
</feature>
<keyword evidence="4" id="KW-0975">Bacterial flagellum</keyword>
<evidence type="ECO:0000313" key="6">
    <source>
        <dbReference type="EMBL" id="ANN80521.1"/>
    </source>
</evidence>
<evidence type="ECO:0000256" key="1">
    <source>
        <dbReference type="ARBA" id="ARBA00004365"/>
    </source>
</evidence>
<dbReference type="InterPro" id="IPR001029">
    <property type="entry name" value="Flagellin_N"/>
</dbReference>
<keyword evidence="6" id="KW-0966">Cell projection</keyword>
<dbReference type="SUPFAM" id="SSF64518">
    <property type="entry name" value="Phase 1 flagellin"/>
    <property type="match status" value="1"/>
</dbReference>
<evidence type="ECO:0000256" key="3">
    <source>
        <dbReference type="ARBA" id="ARBA00005709"/>
    </source>
</evidence>
<organism evidence="6 7">
    <name type="scientific">Bordetella flabilis</name>
    <dbReference type="NCBI Taxonomy" id="463014"/>
    <lineage>
        <taxon>Bacteria</taxon>
        <taxon>Pseudomonadati</taxon>
        <taxon>Pseudomonadota</taxon>
        <taxon>Betaproteobacteria</taxon>
        <taxon>Burkholderiales</taxon>
        <taxon>Alcaligenaceae</taxon>
        <taxon>Bordetella</taxon>
    </lineage>
</organism>
<evidence type="ECO:0000256" key="4">
    <source>
        <dbReference type="ARBA" id="ARBA00023143"/>
    </source>
</evidence>
<dbReference type="PANTHER" id="PTHR42792:SF1">
    <property type="entry name" value="FLAGELLAR HOOK-ASSOCIATED PROTEIN 3"/>
    <property type="match status" value="1"/>
</dbReference>
<dbReference type="PANTHER" id="PTHR42792">
    <property type="entry name" value="FLAGELLIN"/>
    <property type="match status" value="1"/>
</dbReference>
<dbReference type="STRING" id="463014.BAU07_15285"/>
<dbReference type="KEGG" id="bfz:BAU07_15285"/>
<dbReference type="InterPro" id="IPR013384">
    <property type="entry name" value="Flagell_FlgL"/>
</dbReference>
<dbReference type="GO" id="GO:0071973">
    <property type="term" value="P:bacterial-type flagellum-dependent cell motility"/>
    <property type="evidence" value="ECO:0007669"/>
    <property type="project" value="InterPro"/>
</dbReference>
<dbReference type="InterPro" id="IPR001492">
    <property type="entry name" value="Flagellin"/>
</dbReference>